<dbReference type="EMBL" id="JADBEB010000001">
    <property type="protein sequence ID" value="MBE1489729.1"/>
    <property type="molecule type" value="Genomic_DNA"/>
</dbReference>
<dbReference type="GO" id="GO:0003995">
    <property type="term" value="F:acyl-CoA dehydrogenase activity"/>
    <property type="evidence" value="ECO:0007669"/>
    <property type="project" value="TreeGrafter"/>
</dbReference>
<feature type="domain" description="Acyl-CoA dehydrogenase/oxidase N-terminal" evidence="2">
    <location>
        <begin position="11"/>
        <end position="106"/>
    </location>
</feature>
<dbReference type="Gene3D" id="2.40.110.10">
    <property type="entry name" value="Butyryl-CoA Dehydrogenase, subunit A, domain 2"/>
    <property type="match status" value="1"/>
</dbReference>
<dbReference type="InterPro" id="IPR046373">
    <property type="entry name" value="Acyl-CoA_Oxase/DH_mid-dom_sf"/>
</dbReference>
<dbReference type="GO" id="GO:0050660">
    <property type="term" value="F:flavin adenine dinucleotide binding"/>
    <property type="evidence" value="ECO:0007669"/>
    <property type="project" value="InterPro"/>
</dbReference>
<evidence type="ECO:0000259" key="3">
    <source>
        <dbReference type="Pfam" id="PF08028"/>
    </source>
</evidence>
<dbReference type="Gene3D" id="1.10.540.10">
    <property type="entry name" value="Acyl-CoA dehydrogenase/oxidase, N-terminal domain"/>
    <property type="match status" value="1"/>
</dbReference>
<dbReference type="InterPro" id="IPR009100">
    <property type="entry name" value="AcylCoA_DH/oxidase_NM_dom_sf"/>
</dbReference>
<evidence type="ECO:0000259" key="2">
    <source>
        <dbReference type="Pfam" id="PF02771"/>
    </source>
</evidence>
<evidence type="ECO:0000256" key="1">
    <source>
        <dbReference type="ARBA" id="ARBA00023002"/>
    </source>
</evidence>
<keyword evidence="5" id="KW-1185">Reference proteome</keyword>
<reference evidence="4" key="1">
    <citation type="submission" date="2020-10" db="EMBL/GenBank/DDBJ databases">
        <title>Sequencing the genomes of 1000 actinobacteria strains.</title>
        <authorList>
            <person name="Klenk H.-P."/>
        </authorList>
    </citation>
    <scope>NUCLEOTIDE SEQUENCE</scope>
    <source>
        <strain evidence="4">DSM 46832</strain>
    </source>
</reference>
<dbReference type="Gene3D" id="1.20.140.10">
    <property type="entry name" value="Butyryl-CoA Dehydrogenase, subunit A, domain 3"/>
    <property type="match status" value="1"/>
</dbReference>
<organism evidence="4 5">
    <name type="scientific">Plantactinospora soyae</name>
    <dbReference type="NCBI Taxonomy" id="1544732"/>
    <lineage>
        <taxon>Bacteria</taxon>
        <taxon>Bacillati</taxon>
        <taxon>Actinomycetota</taxon>
        <taxon>Actinomycetes</taxon>
        <taxon>Micromonosporales</taxon>
        <taxon>Micromonosporaceae</taxon>
        <taxon>Plantactinospora</taxon>
    </lineage>
</organism>
<dbReference type="InterPro" id="IPR036250">
    <property type="entry name" value="AcylCo_DH-like_C"/>
</dbReference>
<dbReference type="InterPro" id="IPR037069">
    <property type="entry name" value="AcylCoA_DH/ox_N_sf"/>
</dbReference>
<dbReference type="Proteomes" id="UP000649753">
    <property type="component" value="Unassembled WGS sequence"/>
</dbReference>
<proteinExistence type="predicted"/>
<sequence>MVPSTEKPARELVIDRVRDILPALAKNAEWADENRRVHDESIEALTDAGVFKLRIPKRYGGYEASTRTLVDVAAEIATADGSTAWISSVYTIPTWMAAQFPEAAQDEIFSTPNVRICGTLSPGGMAAPVDGGIVVNGKWSFISGAHHAHWQEIIAILVSPDAPPMPVIAMVPMTQLKIVDDWHTAGLRGSGSVTTVAQDLFIPAERVLPLPAVLEGPCSSQVNAASAIYNAPLLPVASASSVGATLGLARAALSTFLSRLGGRKITYTGYESQADAPLTHLQVADAAMFVEEAEFHACTLAELVDTTAASGEEWKMETRVRARAEMGAVVRLAKQVGDLLGNASGGSSIYTHVPIGRITRDISAINQHALMHPDTNAELYGRVLCGLHPNTMYF</sequence>
<dbReference type="PANTHER" id="PTHR43884">
    <property type="entry name" value="ACYL-COA DEHYDROGENASE"/>
    <property type="match status" value="1"/>
</dbReference>
<comment type="caution">
    <text evidence="4">The sequence shown here is derived from an EMBL/GenBank/DDBJ whole genome shotgun (WGS) entry which is preliminary data.</text>
</comment>
<dbReference type="AlphaFoldDB" id="A0A927M854"/>
<dbReference type="RefSeq" id="WP_192769144.1">
    <property type="nucleotide sequence ID" value="NZ_JADBEB010000001.1"/>
</dbReference>
<keyword evidence="1" id="KW-0560">Oxidoreductase</keyword>
<feature type="domain" description="Acyl-CoA dehydrogenase C-terminal" evidence="3">
    <location>
        <begin position="242"/>
        <end position="372"/>
    </location>
</feature>
<evidence type="ECO:0000313" key="4">
    <source>
        <dbReference type="EMBL" id="MBE1489729.1"/>
    </source>
</evidence>
<accession>A0A927M854</accession>
<dbReference type="Pfam" id="PF02771">
    <property type="entry name" value="Acyl-CoA_dh_N"/>
    <property type="match status" value="1"/>
</dbReference>
<gene>
    <name evidence="4" type="ORF">H4W31_005367</name>
</gene>
<dbReference type="Pfam" id="PF08028">
    <property type="entry name" value="Acyl-CoA_dh_2"/>
    <property type="match status" value="1"/>
</dbReference>
<dbReference type="InterPro" id="IPR013786">
    <property type="entry name" value="AcylCoA_DH/ox_N"/>
</dbReference>
<dbReference type="PIRSF" id="PIRSF016578">
    <property type="entry name" value="HsaA"/>
    <property type="match status" value="1"/>
</dbReference>
<dbReference type="SUPFAM" id="SSF47203">
    <property type="entry name" value="Acyl-CoA dehydrogenase C-terminal domain-like"/>
    <property type="match status" value="1"/>
</dbReference>
<protein>
    <submittedName>
        <fullName evidence="4">Alkylation response protein AidB-like acyl-CoA dehydrogenase</fullName>
    </submittedName>
</protein>
<dbReference type="SUPFAM" id="SSF56645">
    <property type="entry name" value="Acyl-CoA dehydrogenase NM domain-like"/>
    <property type="match status" value="1"/>
</dbReference>
<dbReference type="PANTHER" id="PTHR43884:SF12">
    <property type="entry name" value="ISOVALERYL-COA DEHYDROGENASE, MITOCHONDRIAL-RELATED"/>
    <property type="match status" value="1"/>
</dbReference>
<evidence type="ECO:0000313" key="5">
    <source>
        <dbReference type="Proteomes" id="UP000649753"/>
    </source>
</evidence>
<dbReference type="InterPro" id="IPR013107">
    <property type="entry name" value="Acyl-CoA_DH_C"/>
</dbReference>
<name>A0A927M854_9ACTN</name>